<evidence type="ECO:0000256" key="3">
    <source>
        <dbReference type="ARBA" id="ARBA00015684"/>
    </source>
</evidence>
<dbReference type="Pfam" id="PF18004">
    <property type="entry name" value="RPN2_C"/>
    <property type="match status" value="1"/>
</dbReference>
<dbReference type="Pfam" id="PF13646">
    <property type="entry name" value="HEAT_2"/>
    <property type="match status" value="1"/>
</dbReference>
<dbReference type="PANTHER" id="PTHR10943">
    <property type="entry name" value="26S PROTEASOME NON-ATPASE REGULATORY SUBUNIT"/>
    <property type="match status" value="1"/>
</dbReference>
<feature type="compositionally biased region" description="Basic and acidic residues" evidence="7">
    <location>
        <begin position="935"/>
        <end position="944"/>
    </location>
</feature>
<dbReference type="AlphaFoldDB" id="A0A1Q5TJM0"/>
<dbReference type="Pfam" id="PF01851">
    <property type="entry name" value="PC_rep"/>
    <property type="match status" value="1"/>
</dbReference>
<feature type="compositionally biased region" description="Polar residues" evidence="7">
    <location>
        <begin position="121"/>
        <end position="133"/>
    </location>
</feature>
<feature type="region of interest" description="Disordered" evidence="7">
    <location>
        <begin position="121"/>
        <end position="146"/>
    </location>
</feature>
<evidence type="ECO:0000256" key="6">
    <source>
        <dbReference type="PIRNR" id="PIRNR015947"/>
    </source>
</evidence>
<evidence type="ECO:0000256" key="2">
    <source>
        <dbReference type="ARBA" id="ARBA00006308"/>
    </source>
</evidence>
<dbReference type="Gene3D" id="1.25.10.10">
    <property type="entry name" value="Leucine-rich Repeat Variant"/>
    <property type="match status" value="1"/>
</dbReference>
<sequence>MVGVVSAAGLVGFLSEPDPELKVFALKSLDSQIDLLWTEVVNAVPEIEALYEDESFPERELAALVASKVYYHLQEYNESMVLALGAGKLFKLDSGGEYEETIIAKCVDTFISLSAAQRRSSGDQSANLNNSFPASGDGATSTSASLTSPITPFSKSALPSKSLLSRQEVPGIDAAHPGGDDSSVQHEETPLVLKRGVQRQLQAVIERLFEECFRQKRYRQVIGIAIEAKSLEVLRMAILRASDDEKKQQQGEFRRSEELMEYVLDICMGIVQERAFRNEILKLILDLLNEILAPDYFSIAKCVVYLNEHSMASNILQQLVEKGDSRSLAVAYQISFDLYDNSTQEFLQKVRQEIAELVPEETEQPRDENDEPKESDRLLDDQSSSSRPLGEQSKLSDEASSAFKNILKILDGLKTIELNLEFLYQNNRTDMAILDKVRDSLEARNSIFHTAVTISNAFMHAGTTRDKFFRDNLEWLGKAVNWSKFTATAALGVIHRGNLNQGQTLLEPYLPKDQIAGVGGSSNSVYSQGGSLYAYGLIYANHGGMAVDIIRDYFKKATEEVVQHGGALGLGVAGMATGDEGIYEDLRNVLYTDSALNGEAVGLAMGLVMLGTGNMKVLEDMIQYAHDTQHEKIVRGLAMGMALIMYGRQEAADELINGLLGDPDPTLRYGGIMTIALAYCGSGSNKAVRKLLHVAVSDVNDDVRRVAVLSLGFILFRKHQSVPRMVELLSESYNPHVRYGAAMALGISCAGTGLDEAIDLLEPMLKDSTDFVRQGALIALSMVLVQQNEAMNPRVTSLRKAMLKMVGDRHEDAMAKFGCAVALGIIDAGGRNCTISLQTQTGNLNMPGIVGAAVFVQYWYWFPLSHFLSLSFTPTAVIGVDQKLEAPKFKFHSNTRPSLFDYPPEQQVKTEEAPEKIKTAVLSTTAQAKRRAQRREKQARRESMDIDQTPTTPKVSDQLPEKMEVEEGAAVEGEEAKDAEKIAAEGQKKKAEREKVGYELDNLSRVLPAQLKYLTFPDPRYEPVKRPTGGVVVVLDNQPDEPRETIELEASRKKPQAPAPTGGETLQDRLQAAIGAAALQTPQRAAARAALSDYTSMGGAAAAAGVLTAVDEDEEGVEDAPVPDEFTYETDAEEE</sequence>
<evidence type="ECO:0000256" key="7">
    <source>
        <dbReference type="SAM" id="MobiDB-lite"/>
    </source>
</evidence>
<evidence type="ECO:0000259" key="9">
    <source>
        <dbReference type="Pfam" id="PF21505"/>
    </source>
</evidence>
<feature type="compositionally biased region" description="Low complexity" evidence="7">
    <location>
        <begin position="134"/>
        <end position="146"/>
    </location>
</feature>
<feature type="region of interest" description="Disordered" evidence="7">
    <location>
        <begin position="1039"/>
        <end position="1064"/>
    </location>
</feature>
<keyword evidence="4" id="KW-0677">Repeat</keyword>
<feature type="compositionally biased region" description="Polar residues" evidence="7">
    <location>
        <begin position="946"/>
        <end position="955"/>
    </location>
</feature>
<evidence type="ECO:0000256" key="5">
    <source>
        <dbReference type="ARBA" id="ARBA00022942"/>
    </source>
</evidence>
<protein>
    <recommendedName>
        <fullName evidence="3 6">26S proteasome regulatory subunit RPN2</fullName>
    </recommendedName>
</protein>
<feature type="compositionally biased region" description="Basic and acidic residues" evidence="7">
    <location>
        <begin position="974"/>
        <end position="988"/>
    </location>
</feature>
<dbReference type="InterPro" id="IPR016024">
    <property type="entry name" value="ARM-type_fold"/>
</dbReference>
<dbReference type="InterPro" id="IPR011989">
    <property type="entry name" value="ARM-like"/>
</dbReference>
<dbReference type="GO" id="GO:0034515">
    <property type="term" value="C:proteasome storage granule"/>
    <property type="evidence" value="ECO:0007669"/>
    <property type="project" value="TreeGrafter"/>
</dbReference>
<organism evidence="10 11">
    <name type="scientific">Penicillium subrubescens</name>
    <dbReference type="NCBI Taxonomy" id="1316194"/>
    <lineage>
        <taxon>Eukaryota</taxon>
        <taxon>Fungi</taxon>
        <taxon>Dikarya</taxon>
        <taxon>Ascomycota</taxon>
        <taxon>Pezizomycotina</taxon>
        <taxon>Eurotiomycetes</taxon>
        <taxon>Eurotiomycetidae</taxon>
        <taxon>Eurotiales</taxon>
        <taxon>Aspergillaceae</taxon>
        <taxon>Penicillium</taxon>
    </lineage>
</organism>
<dbReference type="STRING" id="1316194.A0A1Q5TJM0"/>
<dbReference type="InterPro" id="IPR048570">
    <property type="entry name" value="PSMD1_RPN2_N"/>
</dbReference>
<dbReference type="GO" id="GO:0043161">
    <property type="term" value="P:proteasome-mediated ubiquitin-dependent protein catabolic process"/>
    <property type="evidence" value="ECO:0007669"/>
    <property type="project" value="TreeGrafter"/>
</dbReference>
<evidence type="ECO:0000256" key="1">
    <source>
        <dbReference type="ARBA" id="ARBA00002187"/>
    </source>
</evidence>
<dbReference type="EMBL" id="MNBE01000647">
    <property type="protein sequence ID" value="OKP00417.1"/>
    <property type="molecule type" value="Genomic_DNA"/>
</dbReference>
<feature type="compositionally biased region" description="Basic and acidic residues" evidence="7">
    <location>
        <begin position="363"/>
        <end position="380"/>
    </location>
</feature>
<feature type="domain" description="26S proteasome regulatory subunit RPN2 C-terminal" evidence="8">
    <location>
        <begin position="875"/>
        <end position="1046"/>
    </location>
</feature>
<feature type="region of interest" description="Disordered" evidence="7">
    <location>
        <begin position="923"/>
        <end position="988"/>
    </location>
</feature>
<feature type="domain" description="26S proteasome non-ATPase regulatory subunit 1/RPN2 N-terminal" evidence="9">
    <location>
        <begin position="6"/>
        <end position="125"/>
    </location>
</feature>
<proteinExistence type="inferred from homology"/>
<dbReference type="InterPro" id="IPR040623">
    <property type="entry name" value="RPN2_C"/>
</dbReference>
<dbReference type="GO" id="GO:0042176">
    <property type="term" value="P:regulation of protein catabolic process"/>
    <property type="evidence" value="ECO:0007669"/>
    <property type="project" value="UniProtKB-UniRule"/>
</dbReference>
<dbReference type="SUPFAM" id="SSF48371">
    <property type="entry name" value="ARM repeat"/>
    <property type="match status" value="1"/>
</dbReference>
<evidence type="ECO:0000313" key="10">
    <source>
        <dbReference type="EMBL" id="OKP00417.1"/>
    </source>
</evidence>
<dbReference type="PANTHER" id="PTHR10943:SF2">
    <property type="entry name" value="26S PROTEASOME NON-ATPASE REGULATORY SUBUNIT 1"/>
    <property type="match status" value="1"/>
</dbReference>
<keyword evidence="11" id="KW-1185">Reference proteome</keyword>
<accession>A0A1Q5TJM0</accession>
<feature type="domain" description="26S proteasome non-ATPase regulatory subunit 1/RPN2 N-terminal" evidence="9">
    <location>
        <begin position="193"/>
        <end position="427"/>
    </location>
</feature>
<feature type="region of interest" description="Disordered" evidence="7">
    <location>
        <begin position="1112"/>
        <end position="1135"/>
    </location>
</feature>
<name>A0A1Q5TJM0_9EURO</name>
<feature type="region of interest" description="Disordered" evidence="7">
    <location>
        <begin position="357"/>
        <end position="396"/>
    </location>
</feature>
<comment type="caution">
    <text evidence="10">The sequence shown here is derived from an EMBL/GenBank/DDBJ whole genome shotgun (WGS) entry which is preliminary data.</text>
</comment>
<gene>
    <name evidence="10" type="ORF">PENSUB_7874</name>
</gene>
<dbReference type="GO" id="GO:0008540">
    <property type="term" value="C:proteasome regulatory particle, base subcomplex"/>
    <property type="evidence" value="ECO:0007669"/>
    <property type="project" value="UniProtKB-UniRule"/>
</dbReference>
<keyword evidence="5 6" id="KW-0647">Proteasome</keyword>
<evidence type="ECO:0000313" key="11">
    <source>
        <dbReference type="Proteomes" id="UP000186955"/>
    </source>
</evidence>
<dbReference type="InterPro" id="IPR016642">
    <property type="entry name" value="26S_Psome_Rpn2"/>
</dbReference>
<dbReference type="PIRSF" id="PIRSF015947">
    <property type="entry name" value="26S_Psome_Rpn2"/>
    <property type="match status" value="1"/>
</dbReference>
<evidence type="ECO:0000256" key="4">
    <source>
        <dbReference type="ARBA" id="ARBA00022737"/>
    </source>
</evidence>
<feature type="compositionally biased region" description="Basic and acidic residues" evidence="7">
    <location>
        <begin position="1040"/>
        <end position="1052"/>
    </location>
</feature>
<comment type="similarity">
    <text evidence="2 6">Belongs to the proteasome subunit S1 family.</text>
</comment>
<evidence type="ECO:0000259" key="8">
    <source>
        <dbReference type="Pfam" id="PF18004"/>
    </source>
</evidence>
<comment type="function">
    <text evidence="1 6">Acts as a regulatory subunit of the 26S proteasome which is involved in the ATP-dependent degradation of ubiquitinated proteins.</text>
</comment>
<dbReference type="InterPro" id="IPR002015">
    <property type="entry name" value="Proteasome/cyclosome_rpt"/>
</dbReference>
<dbReference type="OrthoDB" id="261572at2759"/>
<dbReference type="FunFam" id="1.25.10.10:FF:000017">
    <property type="entry name" value="26S proteasome non-ATPase regulatory subunit 1"/>
    <property type="match status" value="1"/>
</dbReference>
<dbReference type="Proteomes" id="UP000186955">
    <property type="component" value="Unassembled WGS sequence"/>
</dbReference>
<dbReference type="GO" id="GO:0005634">
    <property type="term" value="C:nucleus"/>
    <property type="evidence" value="ECO:0007669"/>
    <property type="project" value="TreeGrafter"/>
</dbReference>
<dbReference type="GO" id="GO:0030234">
    <property type="term" value="F:enzyme regulator activity"/>
    <property type="evidence" value="ECO:0007669"/>
    <property type="project" value="UniProtKB-UniRule"/>
</dbReference>
<reference evidence="10 11" key="1">
    <citation type="submission" date="2016-10" db="EMBL/GenBank/DDBJ databases">
        <title>Genome sequence of the ascomycete fungus Penicillium subrubescens.</title>
        <authorList>
            <person name="De Vries R.P."/>
            <person name="Peng M."/>
            <person name="Dilokpimol A."/>
            <person name="Hilden K."/>
            <person name="Makela M.R."/>
            <person name="Grigoriev I."/>
            <person name="Riley R."/>
            <person name="Granchi Z."/>
        </authorList>
    </citation>
    <scope>NUCLEOTIDE SEQUENCE [LARGE SCALE GENOMIC DNA]</scope>
    <source>
        <strain evidence="10 11">CBS 132785</strain>
    </source>
</reference>
<dbReference type="Pfam" id="PF21505">
    <property type="entry name" value="RPN2_N"/>
    <property type="match status" value="2"/>
</dbReference>